<evidence type="ECO:0000256" key="7">
    <source>
        <dbReference type="ARBA" id="ARBA00023306"/>
    </source>
</evidence>
<dbReference type="NCBIfam" id="TIGR02802">
    <property type="entry name" value="Pal_lipo"/>
    <property type="match status" value="1"/>
</dbReference>
<evidence type="ECO:0000256" key="6">
    <source>
        <dbReference type="ARBA" id="ARBA00023288"/>
    </source>
</evidence>
<comment type="caution">
    <text evidence="9">The sequence shown here is derived from an EMBL/GenBank/DDBJ whole genome shotgun (WGS) entry which is preliminary data.</text>
</comment>
<evidence type="ECO:0000256" key="3">
    <source>
        <dbReference type="ARBA" id="ARBA00023136"/>
    </source>
</evidence>
<evidence type="ECO:0000256" key="5">
    <source>
        <dbReference type="ARBA" id="ARBA00023237"/>
    </source>
</evidence>
<dbReference type="InterPro" id="IPR039001">
    <property type="entry name" value="Pal"/>
</dbReference>
<dbReference type="PANTHER" id="PTHR30329">
    <property type="entry name" value="STATOR ELEMENT OF FLAGELLAR MOTOR COMPLEX"/>
    <property type="match status" value="1"/>
</dbReference>
<dbReference type="InterPro" id="IPR050330">
    <property type="entry name" value="Bact_OuterMem_StrucFunc"/>
</dbReference>
<dbReference type="Proteomes" id="UP000777265">
    <property type="component" value="Unassembled WGS sequence"/>
</dbReference>
<dbReference type="InterPro" id="IPR036737">
    <property type="entry name" value="OmpA-like_sf"/>
</dbReference>
<reference evidence="9" key="2">
    <citation type="submission" date="2020-01" db="EMBL/GenBank/DDBJ databases">
        <authorList>
            <person name="Campanaro S."/>
        </authorList>
    </citation>
    <scope>NUCLEOTIDE SEQUENCE</scope>
    <source>
        <strain evidence="9">AS06rmzACSIP_7</strain>
    </source>
</reference>
<dbReference type="PANTHER" id="PTHR30329:SF21">
    <property type="entry name" value="LIPOPROTEIN YIAD-RELATED"/>
    <property type="match status" value="1"/>
</dbReference>
<organism evidence="9 10">
    <name type="scientific">Syntrophorhabdus aromaticivorans</name>
    <dbReference type="NCBI Taxonomy" id="328301"/>
    <lineage>
        <taxon>Bacteria</taxon>
        <taxon>Pseudomonadati</taxon>
        <taxon>Thermodesulfobacteriota</taxon>
        <taxon>Syntrophorhabdia</taxon>
        <taxon>Syntrophorhabdales</taxon>
        <taxon>Syntrophorhabdaceae</taxon>
        <taxon>Syntrophorhabdus</taxon>
    </lineage>
</organism>
<evidence type="ECO:0000313" key="10">
    <source>
        <dbReference type="Proteomes" id="UP000777265"/>
    </source>
</evidence>
<keyword evidence="2 8" id="KW-0732">Signal</keyword>
<reference evidence="9" key="1">
    <citation type="journal article" date="2020" name="Biotechnol. Biofuels">
        <title>New insights from the biogas microbiome by comprehensive genome-resolved metagenomics of nearly 1600 species originating from multiple anaerobic digesters.</title>
        <authorList>
            <person name="Campanaro S."/>
            <person name="Treu L."/>
            <person name="Rodriguez-R L.M."/>
            <person name="Kovalovszki A."/>
            <person name="Ziels R.M."/>
            <person name="Maus I."/>
            <person name="Zhu X."/>
            <person name="Kougias P.G."/>
            <person name="Basile A."/>
            <person name="Luo G."/>
            <person name="Schluter A."/>
            <person name="Konstantinidis K.T."/>
            <person name="Angelidaki I."/>
        </authorList>
    </citation>
    <scope>NUCLEOTIDE SEQUENCE</scope>
    <source>
        <strain evidence="9">AS06rmzACSIP_7</strain>
    </source>
</reference>
<evidence type="ECO:0000256" key="4">
    <source>
        <dbReference type="ARBA" id="ARBA00023139"/>
    </source>
</evidence>
<comment type="subcellular location">
    <subcellularLocation>
        <location evidence="8">Cell outer membrane</location>
        <topology evidence="8">Lipid-anchor</topology>
    </subcellularLocation>
</comment>
<dbReference type="HAMAP" id="MF_02204">
    <property type="entry name" value="Pal"/>
    <property type="match status" value="1"/>
</dbReference>
<gene>
    <name evidence="8 9" type="primary">pal</name>
    <name evidence="9" type="ORF">GXY80_08755</name>
</gene>
<dbReference type="STRING" id="909663.GCA_000512235_01730"/>
<sequence length="173" mass="18852">MKLKLFGFILIVFVFGTFLSGCGCFYQAVKGETPPPAAPAPAAPPEAKKEIPVAAAPAPAAVVVDLKDINFDFDKYNIRSGDADILKGNAEWFKANPDKRMKIEGNCDERGTVEYNLVLGQKRADSAKSYLVNLGADAKSVDTISYGKERPLCTEKNEGCWAKNRRAHFVPLP</sequence>
<keyword evidence="3 8" id="KW-0472">Membrane</keyword>
<keyword evidence="6 8" id="KW-0449">Lipoprotein</keyword>
<dbReference type="InterPro" id="IPR006665">
    <property type="entry name" value="OmpA-like"/>
</dbReference>
<evidence type="ECO:0000313" key="9">
    <source>
        <dbReference type="EMBL" id="NLW35552.1"/>
    </source>
</evidence>
<dbReference type="GO" id="GO:0009279">
    <property type="term" value="C:cell outer membrane"/>
    <property type="evidence" value="ECO:0007669"/>
    <property type="project" value="UniProtKB-SubCell"/>
</dbReference>
<dbReference type="AlphaFoldDB" id="A0A351U0G2"/>
<dbReference type="PRINTS" id="PR01021">
    <property type="entry name" value="OMPADOMAIN"/>
</dbReference>
<keyword evidence="7" id="KW-0131">Cell cycle</keyword>
<dbReference type="PROSITE" id="PS51257">
    <property type="entry name" value="PROKAR_LIPOPROTEIN"/>
    <property type="match status" value="1"/>
</dbReference>
<dbReference type="GO" id="GO:0051301">
    <property type="term" value="P:cell division"/>
    <property type="evidence" value="ECO:0007669"/>
    <property type="project" value="UniProtKB-KW"/>
</dbReference>
<proteinExistence type="inferred from homology"/>
<dbReference type="EMBL" id="JAAYEE010000140">
    <property type="protein sequence ID" value="NLW35552.1"/>
    <property type="molecule type" value="Genomic_DNA"/>
</dbReference>
<dbReference type="Pfam" id="PF00691">
    <property type="entry name" value="OmpA"/>
    <property type="match status" value="1"/>
</dbReference>
<name>A0A351U0G2_9BACT</name>
<evidence type="ECO:0000256" key="8">
    <source>
        <dbReference type="HAMAP-Rule" id="MF_02204"/>
    </source>
</evidence>
<accession>A0A351U0G2</accession>
<dbReference type="Gene3D" id="3.30.1330.60">
    <property type="entry name" value="OmpA-like domain"/>
    <property type="match status" value="1"/>
</dbReference>
<dbReference type="SUPFAM" id="SSF103088">
    <property type="entry name" value="OmpA-like"/>
    <property type="match status" value="1"/>
</dbReference>
<protein>
    <recommendedName>
        <fullName evidence="8">Peptidoglycan-associated lipoprotein</fullName>
        <shortName evidence="8">PAL</shortName>
    </recommendedName>
</protein>
<dbReference type="CDD" id="cd07185">
    <property type="entry name" value="OmpA_C-like"/>
    <property type="match status" value="1"/>
</dbReference>
<keyword evidence="4 8" id="KW-0564">Palmitate</keyword>
<keyword evidence="5 8" id="KW-0998">Cell outer membrane</keyword>
<dbReference type="InterPro" id="IPR014169">
    <property type="entry name" value="Pal_lipo_C"/>
</dbReference>
<dbReference type="PROSITE" id="PS51123">
    <property type="entry name" value="OMPA_2"/>
    <property type="match status" value="1"/>
</dbReference>
<keyword evidence="1" id="KW-0132">Cell division</keyword>
<comment type="similarity">
    <text evidence="8">Belongs to the Pal lipoprotein family.</text>
</comment>
<evidence type="ECO:0000256" key="2">
    <source>
        <dbReference type="ARBA" id="ARBA00022729"/>
    </source>
</evidence>
<evidence type="ECO:0000256" key="1">
    <source>
        <dbReference type="ARBA" id="ARBA00022618"/>
    </source>
</evidence>
<dbReference type="InterPro" id="IPR006664">
    <property type="entry name" value="OMP_bac"/>
</dbReference>